<sequence length="134" mass="15073">MNDNNRPRSVRLDFSQSLASERAGVYFHRVGDNGMMEQLQDYLEQAVGLYGDWGATAKVDQLFETYPMLLSGMDSSVTGISHTTMRGQPRYSTEATSKHERFDPFQFETRRSVFGMGIRRQDSGIVLALRPAGA</sequence>
<proteinExistence type="predicted"/>
<gene>
    <name evidence="1" type="ORF">CTEN0397_LOCUS213</name>
</gene>
<protein>
    <submittedName>
        <fullName evidence="1">Uncharacterized protein</fullName>
    </submittedName>
</protein>
<accession>A0A7S1CWM8</accession>
<evidence type="ECO:0000313" key="1">
    <source>
        <dbReference type="EMBL" id="CAD8929196.1"/>
    </source>
</evidence>
<name>A0A7S1CWM8_CYCTE</name>
<dbReference type="AlphaFoldDB" id="A0A7S1CWM8"/>
<reference evidence="1" key="1">
    <citation type="submission" date="2021-01" db="EMBL/GenBank/DDBJ databases">
        <authorList>
            <person name="Corre E."/>
            <person name="Pelletier E."/>
            <person name="Niang G."/>
            <person name="Scheremetjew M."/>
            <person name="Finn R."/>
            <person name="Kale V."/>
            <person name="Holt S."/>
            <person name="Cochrane G."/>
            <person name="Meng A."/>
            <person name="Brown T."/>
            <person name="Cohen L."/>
        </authorList>
    </citation>
    <scope>NUCLEOTIDE SEQUENCE</scope>
    <source>
        <strain evidence="1">ECT3854</strain>
    </source>
</reference>
<organism evidence="1">
    <name type="scientific">Cyclophora tenuis</name>
    <name type="common">Marine diatom</name>
    <dbReference type="NCBI Taxonomy" id="216820"/>
    <lineage>
        <taxon>Eukaryota</taxon>
        <taxon>Sar</taxon>
        <taxon>Stramenopiles</taxon>
        <taxon>Ochrophyta</taxon>
        <taxon>Bacillariophyta</taxon>
        <taxon>Fragilariophyceae</taxon>
        <taxon>Fragilariophycidae</taxon>
        <taxon>Cyclophorales</taxon>
        <taxon>Cyclophoraceae</taxon>
        <taxon>Cyclophora</taxon>
    </lineage>
</organism>
<dbReference type="EMBL" id="HBFW01000352">
    <property type="protein sequence ID" value="CAD8929196.1"/>
    <property type="molecule type" value="Transcribed_RNA"/>
</dbReference>